<accession>A0AAE8LXH6</accession>
<keyword evidence="5" id="KW-1185">Reference proteome</keyword>
<feature type="repeat" description="ANK" evidence="3">
    <location>
        <begin position="286"/>
        <end position="318"/>
    </location>
</feature>
<evidence type="ECO:0000256" key="1">
    <source>
        <dbReference type="ARBA" id="ARBA00022737"/>
    </source>
</evidence>
<dbReference type="Gene3D" id="1.25.40.20">
    <property type="entry name" value="Ankyrin repeat-containing domain"/>
    <property type="match status" value="2"/>
</dbReference>
<dbReference type="Pfam" id="PF12796">
    <property type="entry name" value="Ank_2"/>
    <property type="match status" value="4"/>
</dbReference>
<feature type="repeat" description="ANK" evidence="3">
    <location>
        <begin position="524"/>
        <end position="556"/>
    </location>
</feature>
<dbReference type="InterPro" id="IPR002110">
    <property type="entry name" value="Ankyrin_rpt"/>
</dbReference>
<evidence type="ECO:0000313" key="4">
    <source>
        <dbReference type="EMBL" id="SPJ70355.1"/>
    </source>
</evidence>
<feature type="repeat" description="ANK" evidence="3">
    <location>
        <begin position="557"/>
        <end position="589"/>
    </location>
</feature>
<dbReference type="InterPro" id="IPR036770">
    <property type="entry name" value="Ankyrin_rpt-contain_sf"/>
</dbReference>
<dbReference type="PROSITE" id="PS50297">
    <property type="entry name" value="ANK_REP_REGION"/>
    <property type="match status" value="7"/>
</dbReference>
<feature type="repeat" description="ANK" evidence="3">
    <location>
        <begin position="252"/>
        <end position="276"/>
    </location>
</feature>
<dbReference type="SMART" id="SM00248">
    <property type="entry name" value="ANK"/>
    <property type="match status" value="12"/>
</dbReference>
<dbReference type="SUPFAM" id="SSF48403">
    <property type="entry name" value="Ankyrin repeat"/>
    <property type="match status" value="2"/>
</dbReference>
<feature type="repeat" description="ANK" evidence="3">
    <location>
        <begin position="457"/>
        <end position="489"/>
    </location>
</feature>
<dbReference type="PANTHER" id="PTHR24171">
    <property type="entry name" value="ANKYRIN REPEAT DOMAIN-CONTAINING PROTEIN 39-RELATED"/>
    <property type="match status" value="1"/>
</dbReference>
<organism evidence="4 5">
    <name type="scientific">Fusarium torulosum</name>
    <dbReference type="NCBI Taxonomy" id="33205"/>
    <lineage>
        <taxon>Eukaryota</taxon>
        <taxon>Fungi</taxon>
        <taxon>Dikarya</taxon>
        <taxon>Ascomycota</taxon>
        <taxon>Pezizomycotina</taxon>
        <taxon>Sordariomycetes</taxon>
        <taxon>Hypocreomycetidae</taxon>
        <taxon>Hypocreales</taxon>
        <taxon>Nectriaceae</taxon>
        <taxon>Fusarium</taxon>
    </lineage>
</organism>
<gene>
    <name evidence="4" type="ORF">FTOL_00083</name>
</gene>
<evidence type="ECO:0000256" key="2">
    <source>
        <dbReference type="ARBA" id="ARBA00023043"/>
    </source>
</evidence>
<feature type="repeat" description="ANK" evidence="3">
    <location>
        <begin position="418"/>
        <end position="455"/>
    </location>
</feature>
<feature type="repeat" description="ANK" evidence="3">
    <location>
        <begin position="352"/>
        <end position="384"/>
    </location>
</feature>
<keyword evidence="1" id="KW-0677">Repeat</keyword>
<dbReference type="AlphaFoldDB" id="A0AAE8LXH6"/>
<name>A0AAE8LXH6_9HYPO</name>
<comment type="caution">
    <text evidence="4">The sequence shown here is derived from an EMBL/GenBank/DDBJ whole genome shotgun (WGS) entry which is preliminary data.</text>
</comment>
<evidence type="ECO:0000313" key="5">
    <source>
        <dbReference type="Proteomes" id="UP001187734"/>
    </source>
</evidence>
<dbReference type="PROSITE" id="PS50088">
    <property type="entry name" value="ANK_REPEAT"/>
    <property type="match status" value="8"/>
</dbReference>
<reference evidence="4" key="1">
    <citation type="submission" date="2018-03" db="EMBL/GenBank/DDBJ databases">
        <authorList>
            <person name="Guldener U."/>
        </authorList>
    </citation>
    <scope>NUCLEOTIDE SEQUENCE</scope>
</reference>
<evidence type="ECO:0008006" key="6">
    <source>
        <dbReference type="Google" id="ProtNLM"/>
    </source>
</evidence>
<protein>
    <recommendedName>
        <fullName evidence="6">Ankyrin repeat protein</fullName>
    </recommendedName>
</protein>
<keyword evidence="2 3" id="KW-0040">ANK repeat</keyword>
<proteinExistence type="predicted"/>
<sequence>MLLSWITFAKRPLTIAEATQALYIQNASRELNMSGYVIPKVTLNREAEWTLTSVCAGMVVGVVEKKTTFLHFAHRTAKNYLKKNLLVECQDTYSLMTEVCLRCLIDTPIKSPKEKTITQNTSEHFAKKYPFFHYAANNWGWHMTEKVQGSVYQLAWKFLSENENKDKLDHAVSAMEDTKISREEQFTGLHIAAFFGLTSLVQKAVGLQKPLDINSRTKRNETPLHWAVTHGHREFAELLISQQADLKVQNEDKMTPLHIAIDKDDSDMIYLLLSTGHADLELADINGYTPLFVAVKKGNAKLVQQLLRLGAQTGSEDGHGWTAMRWAVQLGYKMIIEILVRYKALVSSPTRDGWTLLRWAASEGRSDIITLLTRMNIDLDEPDKDGKTALQWAVKYQCSMAAWVLLQAKVNVNRRDNTGMTALHVAVEIFHRSVKGNDVLWLLLANGAKVNAQTKTFGLTPLHIAASEGSESAIWLLLSKGADPSKLDVNNRTALHCAVAGDHIQAAQLLLWKTAGLINAVDHEKRTVLHYAASQGNAAIVEMLINWDADINARDRSGQTALHIAVLQSYEDIALYLIRKKADLEIPYKKNRKRVSLDDLVISIKNTTIMDAIKEARGTSRTV</sequence>
<dbReference type="PANTHER" id="PTHR24171:SF9">
    <property type="entry name" value="ANKYRIN REPEAT DOMAIN-CONTAINING PROTEIN 39"/>
    <property type="match status" value="1"/>
</dbReference>
<dbReference type="Proteomes" id="UP001187734">
    <property type="component" value="Unassembled WGS sequence"/>
</dbReference>
<feature type="repeat" description="ANK" evidence="3">
    <location>
        <begin position="219"/>
        <end position="251"/>
    </location>
</feature>
<dbReference type="PRINTS" id="PR01415">
    <property type="entry name" value="ANKYRIN"/>
</dbReference>
<evidence type="ECO:0000256" key="3">
    <source>
        <dbReference type="PROSITE-ProRule" id="PRU00023"/>
    </source>
</evidence>
<dbReference type="EMBL" id="ONZP01000008">
    <property type="protein sequence ID" value="SPJ70355.1"/>
    <property type="molecule type" value="Genomic_DNA"/>
</dbReference>